<dbReference type="GO" id="GO:0005769">
    <property type="term" value="C:early endosome"/>
    <property type="evidence" value="ECO:0007669"/>
    <property type="project" value="TreeGrafter"/>
</dbReference>
<dbReference type="Pfam" id="PF00566">
    <property type="entry name" value="RabGAP-TBC"/>
    <property type="match status" value="1"/>
</dbReference>
<dbReference type="PROSITE" id="PS50086">
    <property type="entry name" value="TBC_RABGAP"/>
    <property type="match status" value="1"/>
</dbReference>
<dbReference type="PANTHER" id="PTHR22957:SF547">
    <property type="entry name" value="TBC1 DOMAIN FAMILY MEMBER 16"/>
    <property type="match status" value="1"/>
</dbReference>
<dbReference type="InterPro" id="IPR000195">
    <property type="entry name" value="Rab-GAP-TBC_dom"/>
</dbReference>
<feature type="compositionally biased region" description="Low complexity" evidence="2">
    <location>
        <begin position="158"/>
        <end position="171"/>
    </location>
</feature>
<dbReference type="InterPro" id="IPR035969">
    <property type="entry name" value="Rab-GAP_TBC_sf"/>
</dbReference>
<name>A0AAV7XPP7_9NEOP</name>
<reference evidence="4" key="1">
    <citation type="submission" date="2022-12" db="EMBL/GenBank/DDBJ databases">
        <title>Chromosome-level genome assembly of the bean flower thrips Megalurothrips usitatus.</title>
        <authorList>
            <person name="Ma L."/>
            <person name="Liu Q."/>
            <person name="Li H."/>
            <person name="Cai W."/>
        </authorList>
    </citation>
    <scope>NUCLEOTIDE SEQUENCE</scope>
    <source>
        <strain evidence="4">Cailab_2022a</strain>
    </source>
</reference>
<dbReference type="SUPFAM" id="SSF47923">
    <property type="entry name" value="Ypt/Rab-GAP domain of gyp1p"/>
    <property type="match status" value="2"/>
</dbReference>
<dbReference type="GO" id="GO:0005096">
    <property type="term" value="F:GTPase activator activity"/>
    <property type="evidence" value="ECO:0007669"/>
    <property type="project" value="UniProtKB-KW"/>
</dbReference>
<accession>A0AAV7XPP7</accession>
<feature type="domain" description="Rab-GAP TBC" evidence="3">
    <location>
        <begin position="458"/>
        <end position="667"/>
    </location>
</feature>
<dbReference type="PANTHER" id="PTHR22957">
    <property type="entry name" value="TBC1 DOMAIN FAMILY MEMBER GTPASE-ACTIVATING PROTEIN"/>
    <property type="match status" value="1"/>
</dbReference>
<comment type="caution">
    <text evidence="4">The sequence shown here is derived from an EMBL/GenBank/DDBJ whole genome shotgun (WGS) entry which is preliminary data.</text>
</comment>
<feature type="compositionally biased region" description="Polar residues" evidence="2">
    <location>
        <begin position="178"/>
        <end position="194"/>
    </location>
</feature>
<feature type="compositionally biased region" description="Low complexity" evidence="2">
    <location>
        <begin position="210"/>
        <end position="219"/>
    </location>
</feature>
<keyword evidence="1" id="KW-0343">GTPase activation</keyword>
<organism evidence="4 5">
    <name type="scientific">Megalurothrips usitatus</name>
    <name type="common">bean blossom thrips</name>
    <dbReference type="NCBI Taxonomy" id="439358"/>
    <lineage>
        <taxon>Eukaryota</taxon>
        <taxon>Metazoa</taxon>
        <taxon>Ecdysozoa</taxon>
        <taxon>Arthropoda</taxon>
        <taxon>Hexapoda</taxon>
        <taxon>Insecta</taxon>
        <taxon>Pterygota</taxon>
        <taxon>Neoptera</taxon>
        <taxon>Paraneoptera</taxon>
        <taxon>Thysanoptera</taxon>
        <taxon>Terebrantia</taxon>
        <taxon>Thripoidea</taxon>
        <taxon>Thripidae</taxon>
        <taxon>Megalurothrips</taxon>
    </lineage>
</organism>
<dbReference type="Proteomes" id="UP001075354">
    <property type="component" value="Chromosome 6"/>
</dbReference>
<sequence>MPLPNILRKASNYILGGGQEDKSPPFNEGEVVFCKNNVCVHPPTLLRQACDVVHHPGYLSVSCQLGGLQHKVKTLHLSWIPNSTLHKHPSAIQRHNFRDERSDSLSSSDVTLPCGKDSCLKCLAEERIIDANYRTTYREFRRRSSGGESWESTHKSEPPSITTSEPPSSSSLLERNVDNNPTSEITEESTSLATQDEIVTPEEVSDKFNTTPSPSSSPTHVLNGSNAQYNSSSDSKLFSVQYGDKGEDLVVSIVEPEQNLFSQENEQIRQRSPSSASSCSFLHPSCPPSLQASEEMPSWLSSPELLALRHNLTFPDSATASPVVRRTHNCRRFSVDLGQMRSLRLFFNDSECTSGQLVVASRESQYKILHFHHGGLDHLASVLNEWSFLLYTPQQTGIQEPLPYRHFMICRPEVGEDELHPEEGQIGIVDLDVWIQVLNPEGQIEDDLTLRKGIFFGGLDPSLRTVVWPFLLHCYPIQSTYDEREQLQAMRRQEYLNITEKRTSLTGEEYDDFFRNVQCVVEKDVVRTDRANPYFAGPDNPNIEVMKNILLNYAIYNKGAGYTQGMSDLLAPVLAEMKNEADAFWCFVGLMQRASFVCTPTDGDMDRSLTYLRELIRMMLPAFYKHLNRHTDAMELLFCHRWILLCFKREFPEPIALAMWEACWANYITDYFHLFLCLAILSVYADDVVAQDLHTDEMLLHFSSLAMFMDGHLILRKARGLLHQFRQMPCIPCTLAGLCQMCGPGMWDSSHAPVVECTSTSCLDNPCPYSATQEPALDNGEGP</sequence>
<evidence type="ECO:0000313" key="4">
    <source>
        <dbReference type="EMBL" id="KAJ1526674.1"/>
    </source>
</evidence>
<keyword evidence="5" id="KW-1185">Reference proteome</keyword>
<dbReference type="SMART" id="SM00164">
    <property type="entry name" value="TBC"/>
    <property type="match status" value="1"/>
</dbReference>
<gene>
    <name evidence="4" type="ORF">ONE63_008256</name>
</gene>
<dbReference type="AlphaFoldDB" id="A0AAV7XPP7"/>
<evidence type="ECO:0000313" key="5">
    <source>
        <dbReference type="Proteomes" id="UP001075354"/>
    </source>
</evidence>
<dbReference type="FunFam" id="1.10.472.80:FF:000020">
    <property type="entry name" value="TBC1 domain family, member 16"/>
    <property type="match status" value="1"/>
</dbReference>
<evidence type="ECO:0000256" key="1">
    <source>
        <dbReference type="ARBA" id="ARBA00022468"/>
    </source>
</evidence>
<evidence type="ECO:0000259" key="3">
    <source>
        <dbReference type="PROSITE" id="PS50086"/>
    </source>
</evidence>
<dbReference type="FunFam" id="1.10.8.270:FF:000017">
    <property type="entry name" value="TBC1 domain family member 16"/>
    <property type="match status" value="1"/>
</dbReference>
<feature type="compositionally biased region" description="Polar residues" evidence="2">
    <location>
        <begin position="220"/>
        <end position="233"/>
    </location>
</feature>
<evidence type="ECO:0000256" key="2">
    <source>
        <dbReference type="SAM" id="MobiDB-lite"/>
    </source>
</evidence>
<dbReference type="Gene3D" id="1.10.472.80">
    <property type="entry name" value="Ypt/Rab-GAP domain of gyp1p, domain 3"/>
    <property type="match status" value="1"/>
</dbReference>
<dbReference type="Gene3D" id="1.10.8.270">
    <property type="entry name" value="putative rabgap domain of human tbc1 domain family member 14 like domains"/>
    <property type="match status" value="1"/>
</dbReference>
<dbReference type="Gene3D" id="2.30.29.230">
    <property type="match status" value="1"/>
</dbReference>
<feature type="region of interest" description="Disordered" evidence="2">
    <location>
        <begin position="140"/>
        <end position="233"/>
    </location>
</feature>
<protein>
    <recommendedName>
        <fullName evidence="3">Rab-GAP TBC domain-containing protein</fullName>
    </recommendedName>
</protein>
<proteinExistence type="predicted"/>
<dbReference type="EMBL" id="JAPTSV010000006">
    <property type="protein sequence ID" value="KAJ1526674.1"/>
    <property type="molecule type" value="Genomic_DNA"/>
</dbReference>